<name>A0A9D4U852_ADICA</name>
<dbReference type="EMBL" id="JABFUD020000022">
    <property type="protein sequence ID" value="KAI5062772.1"/>
    <property type="molecule type" value="Genomic_DNA"/>
</dbReference>
<keyword evidence="2" id="KW-1185">Reference proteome</keyword>
<proteinExistence type="predicted"/>
<accession>A0A9D4U852</accession>
<comment type="caution">
    <text evidence="1">The sequence shown here is derived from an EMBL/GenBank/DDBJ whole genome shotgun (WGS) entry which is preliminary data.</text>
</comment>
<gene>
    <name evidence="1" type="ORF">GOP47_0023311</name>
</gene>
<evidence type="ECO:0000313" key="1">
    <source>
        <dbReference type="EMBL" id="KAI5062772.1"/>
    </source>
</evidence>
<sequence length="139" mass="15265">MFAPNGVKHSHKLLLSASLRSACKWHGPHVPLIAASDGKLKRLKNLVKKTPKLRFLCESPKHSSHKVEGKIGKEVVLKEGILTKAASILVPALRFIRCAAKFVVDVSLPDIAPNIFEPYEALLKSLGDISSKRPSEIKQ</sequence>
<organism evidence="1 2">
    <name type="scientific">Adiantum capillus-veneris</name>
    <name type="common">Maidenhair fern</name>
    <dbReference type="NCBI Taxonomy" id="13818"/>
    <lineage>
        <taxon>Eukaryota</taxon>
        <taxon>Viridiplantae</taxon>
        <taxon>Streptophyta</taxon>
        <taxon>Embryophyta</taxon>
        <taxon>Tracheophyta</taxon>
        <taxon>Polypodiopsida</taxon>
        <taxon>Polypodiidae</taxon>
        <taxon>Polypodiales</taxon>
        <taxon>Pteridineae</taxon>
        <taxon>Pteridaceae</taxon>
        <taxon>Vittarioideae</taxon>
        <taxon>Adiantum</taxon>
    </lineage>
</organism>
<evidence type="ECO:0000313" key="2">
    <source>
        <dbReference type="Proteomes" id="UP000886520"/>
    </source>
</evidence>
<protein>
    <submittedName>
        <fullName evidence="1">Uncharacterized protein</fullName>
    </submittedName>
</protein>
<dbReference type="Proteomes" id="UP000886520">
    <property type="component" value="Chromosome 22"/>
</dbReference>
<dbReference type="AlphaFoldDB" id="A0A9D4U852"/>
<reference evidence="1" key="1">
    <citation type="submission" date="2021-01" db="EMBL/GenBank/DDBJ databases">
        <title>Adiantum capillus-veneris genome.</title>
        <authorList>
            <person name="Fang Y."/>
            <person name="Liao Q."/>
        </authorList>
    </citation>
    <scope>NUCLEOTIDE SEQUENCE</scope>
    <source>
        <strain evidence="1">H3</strain>
        <tissue evidence="1">Leaf</tissue>
    </source>
</reference>